<dbReference type="Proteomes" id="UP000027987">
    <property type="component" value="Chromosome"/>
</dbReference>
<reference evidence="1 2" key="1">
    <citation type="submission" date="2014-07" db="EMBL/GenBank/DDBJ databases">
        <title>Complete Genome Sequence of Dyella japonica Strain A8 Isolated from Malaysian Tropical Soil.</title>
        <authorList>
            <person name="Hui R.K.H."/>
            <person name="Chen J.-W."/>
            <person name="Chan K.-G."/>
            <person name="Leung F.C.C."/>
        </authorList>
    </citation>
    <scope>NUCLEOTIDE SEQUENCE [LARGE SCALE GENOMIC DNA]</scope>
    <source>
        <strain evidence="1 2">A8</strain>
    </source>
</reference>
<name>A0A075K7N6_9GAMM</name>
<accession>A0A075K7N6</accession>
<dbReference type="EMBL" id="CP008884">
    <property type="protein sequence ID" value="AIF48138.1"/>
    <property type="molecule type" value="Genomic_DNA"/>
</dbReference>
<organism evidence="1 2">
    <name type="scientific">Dyella japonica A8</name>
    <dbReference type="NCBI Taxonomy" id="1217721"/>
    <lineage>
        <taxon>Bacteria</taxon>
        <taxon>Pseudomonadati</taxon>
        <taxon>Pseudomonadota</taxon>
        <taxon>Gammaproteobacteria</taxon>
        <taxon>Lysobacterales</taxon>
        <taxon>Rhodanobacteraceae</taxon>
        <taxon>Dyella</taxon>
    </lineage>
</organism>
<dbReference type="RefSeq" id="WP_019467150.1">
    <property type="nucleotide sequence ID" value="NZ_ALOY01000182.1"/>
</dbReference>
<dbReference type="KEGG" id="dja:HY57_13145"/>
<protein>
    <submittedName>
        <fullName evidence="1">Uncharacterized protein</fullName>
    </submittedName>
</protein>
<evidence type="ECO:0000313" key="1">
    <source>
        <dbReference type="EMBL" id="AIF48138.1"/>
    </source>
</evidence>
<evidence type="ECO:0000313" key="2">
    <source>
        <dbReference type="Proteomes" id="UP000027987"/>
    </source>
</evidence>
<gene>
    <name evidence="1" type="ORF">HY57_13145</name>
</gene>
<dbReference type="PATRIC" id="fig|1217721.7.peg.2710"/>
<sequence>MAELRLNVPSAVVEGINNNLKEVLGAEASDKPLSVNDIGREALAVYKWFVEQTKAGKAVVAVDPDLTHFVQISTPHLPAKISLNR</sequence>
<dbReference type="STRING" id="1217721.HY57_13145"/>
<dbReference type="AlphaFoldDB" id="A0A075K7N6"/>
<proteinExistence type="predicted"/>
<keyword evidence="2" id="KW-1185">Reference proteome</keyword>
<dbReference type="HOGENOM" id="CLU_2507366_0_0_6"/>